<keyword evidence="6 8" id="KW-0449">Lipoprotein</keyword>
<evidence type="ECO:0000256" key="5">
    <source>
        <dbReference type="ARBA" id="ARBA00023136"/>
    </source>
</evidence>
<dbReference type="InterPro" id="IPR003760">
    <property type="entry name" value="PnrA-like"/>
</dbReference>
<protein>
    <submittedName>
        <fullName evidence="8">Membrane lipoprotein TmpC</fullName>
    </submittedName>
</protein>
<accession>A0A2Z3S8A2</accession>
<keyword evidence="4" id="KW-0732">Signal</keyword>
<dbReference type="InterPro" id="IPR050957">
    <property type="entry name" value="BMP_lipoprotein"/>
</dbReference>
<reference evidence="8 9" key="1">
    <citation type="submission" date="2017-10" db="EMBL/GenBank/DDBJ databases">
        <title>Genome of an Actinobacterium that displays light-enhanced growth.</title>
        <authorList>
            <person name="Maresca J.A."/>
            <person name="Hempel P."/>
            <person name="Shevchenko O."/>
            <person name="Miller K.J."/>
            <person name="Hahn M.W."/>
        </authorList>
    </citation>
    <scope>NUCLEOTIDE SEQUENCE [LARGE SCALE GENOMIC DNA]</scope>
    <source>
        <strain evidence="8 9">MWH-Mo1</strain>
    </source>
</reference>
<dbReference type="PANTHER" id="PTHR34296:SF2">
    <property type="entry name" value="ABC TRANSPORTER GUANOSINE-BINDING PROTEIN NUPN"/>
    <property type="match status" value="1"/>
</dbReference>
<dbReference type="Pfam" id="PF02608">
    <property type="entry name" value="Bmp"/>
    <property type="match status" value="1"/>
</dbReference>
<dbReference type="InterPro" id="IPR028082">
    <property type="entry name" value="Peripla_BP_I"/>
</dbReference>
<dbReference type="Proteomes" id="UP000246894">
    <property type="component" value="Chromosome"/>
</dbReference>
<comment type="similarity">
    <text evidence="2">Belongs to the BMP lipoprotein family.</text>
</comment>
<organism evidence="8 9">
    <name type="scientific">Aurantimicrobium photophilum</name>
    <dbReference type="NCBI Taxonomy" id="1987356"/>
    <lineage>
        <taxon>Bacteria</taxon>
        <taxon>Bacillati</taxon>
        <taxon>Actinomycetota</taxon>
        <taxon>Actinomycetes</taxon>
        <taxon>Micrococcales</taxon>
        <taxon>Microbacteriaceae</taxon>
        <taxon>Aurantimicrobium</taxon>
    </lineage>
</organism>
<evidence type="ECO:0000256" key="1">
    <source>
        <dbReference type="ARBA" id="ARBA00004193"/>
    </source>
</evidence>
<dbReference type="PANTHER" id="PTHR34296">
    <property type="entry name" value="TRANSCRIPTIONAL ACTIVATOR PROTEIN MED"/>
    <property type="match status" value="1"/>
</dbReference>
<dbReference type="SUPFAM" id="SSF53822">
    <property type="entry name" value="Periplasmic binding protein-like I"/>
    <property type="match status" value="1"/>
</dbReference>
<dbReference type="CDD" id="cd06354">
    <property type="entry name" value="PBP1_PrnA-like"/>
    <property type="match status" value="1"/>
</dbReference>
<sequence length="383" mass="38674">MAISVVSSNVVTTSCDLYGDSYLEDTLGIFSRKVAISSAAALGVVALLAGCASAPADEAADGGSLALPCMVSDSGGFDDKSFNQSGFEGLTSASDELGVTPITVESAAETDFAPNIQSLVDQGCTLITTVGFLLADATKEAAAANPGVNFAIVDDSSIAADNVKPIVFDTAQAAFLAGYTAASYSTTGVVGTFGGMQIPPVTIFMDGFADGVAYYNEQNSASVKVVGWDVASQTGSFTGGFAAGVEAKTAAQGLIDQNADVIFPVGGPIFLSAAEAIKDSGKDIPMIGVDSDAYNTAPEIKSMFLTSVLKQVGVGVADVTIAAAEGKFDNTPFVGTLANGGVGLAPFHDYASKVNPDLQSQLDAITKGINDGSIEVVSPSSPK</sequence>
<name>A0A2Z3S8A2_9MICO</name>
<evidence type="ECO:0000256" key="4">
    <source>
        <dbReference type="ARBA" id="ARBA00022729"/>
    </source>
</evidence>
<dbReference type="KEGG" id="aum:AURMO_01536"/>
<comment type="subcellular location">
    <subcellularLocation>
        <location evidence="1">Cell membrane</location>
        <topology evidence="1">Lipid-anchor</topology>
    </subcellularLocation>
</comment>
<proteinExistence type="inferred from homology"/>
<gene>
    <name evidence="8" type="ORF">AURMO_01536</name>
</gene>
<dbReference type="Gene3D" id="3.40.50.2300">
    <property type="match status" value="2"/>
</dbReference>
<dbReference type="AlphaFoldDB" id="A0A2Z3S8A2"/>
<evidence type="ECO:0000256" key="2">
    <source>
        <dbReference type="ARBA" id="ARBA00008610"/>
    </source>
</evidence>
<keyword evidence="5" id="KW-0472">Membrane</keyword>
<evidence type="ECO:0000313" key="9">
    <source>
        <dbReference type="Proteomes" id="UP000246894"/>
    </source>
</evidence>
<dbReference type="EMBL" id="CP023994">
    <property type="protein sequence ID" value="AWR22122.1"/>
    <property type="molecule type" value="Genomic_DNA"/>
</dbReference>
<keyword evidence="9" id="KW-1185">Reference proteome</keyword>
<feature type="domain" description="ABC transporter substrate-binding protein PnrA-like" evidence="7">
    <location>
        <begin position="70"/>
        <end position="349"/>
    </location>
</feature>
<evidence type="ECO:0000259" key="7">
    <source>
        <dbReference type="Pfam" id="PF02608"/>
    </source>
</evidence>
<evidence type="ECO:0000313" key="8">
    <source>
        <dbReference type="EMBL" id="AWR22122.1"/>
    </source>
</evidence>
<evidence type="ECO:0000256" key="3">
    <source>
        <dbReference type="ARBA" id="ARBA00022475"/>
    </source>
</evidence>
<dbReference type="GO" id="GO:0005886">
    <property type="term" value="C:plasma membrane"/>
    <property type="evidence" value="ECO:0007669"/>
    <property type="project" value="UniProtKB-SubCell"/>
</dbReference>
<keyword evidence="3" id="KW-1003">Cell membrane</keyword>
<evidence type="ECO:0000256" key="6">
    <source>
        <dbReference type="ARBA" id="ARBA00023288"/>
    </source>
</evidence>